<comment type="caution">
    <text evidence="1">The sequence shown here is derived from an EMBL/GenBank/DDBJ whole genome shotgun (WGS) entry which is preliminary data.</text>
</comment>
<evidence type="ECO:0000313" key="2">
    <source>
        <dbReference type="Proteomes" id="UP001228504"/>
    </source>
</evidence>
<keyword evidence="2" id="KW-1185">Reference proteome</keyword>
<protein>
    <recommendedName>
        <fullName evidence="3">IrrE N-terminal-like domain-containing protein</fullName>
    </recommendedName>
</protein>
<evidence type="ECO:0008006" key="3">
    <source>
        <dbReference type="Google" id="ProtNLM"/>
    </source>
</evidence>
<dbReference type="RefSeq" id="WP_307484410.1">
    <property type="nucleotide sequence ID" value="NZ_JAUSUF010000002.1"/>
</dbReference>
<organism evidence="1 2">
    <name type="scientific">Eubacterium multiforme</name>
    <dbReference type="NCBI Taxonomy" id="83339"/>
    <lineage>
        <taxon>Bacteria</taxon>
        <taxon>Bacillati</taxon>
        <taxon>Bacillota</taxon>
        <taxon>Clostridia</taxon>
        <taxon>Eubacteriales</taxon>
        <taxon>Eubacteriaceae</taxon>
        <taxon>Eubacterium</taxon>
    </lineage>
</organism>
<accession>A0ABT9USF0</accession>
<sequence length="252" mass="30373">MTLYNELLISNYDNFKIYTIDSNLEINSLKSIMEFILEEYTLIFSKQLISNAECYIIYNPTHETPIFYSETNPSSIFLNYNKDNFWAQIIYQLSHELCHYTLAQKSYNKNSLKWFEETLCEAFSLYILKFCSEKWSDCFLSKYDFAYHKSISNYLTEIYNTITTTGLKRCKNIYDLIFINKTSEENRIQRVLERNYVFNLFKTYRDDIPLITDYRKYIKSEVLIDFDKWIQDTNNNEFIMELSKIQPKIIMA</sequence>
<dbReference type="EMBL" id="JAUSUF010000002">
    <property type="protein sequence ID" value="MDQ0149239.1"/>
    <property type="molecule type" value="Genomic_DNA"/>
</dbReference>
<proteinExistence type="predicted"/>
<dbReference type="Proteomes" id="UP001228504">
    <property type="component" value="Unassembled WGS sequence"/>
</dbReference>
<gene>
    <name evidence="1" type="ORF">J2S18_001169</name>
</gene>
<evidence type="ECO:0000313" key="1">
    <source>
        <dbReference type="EMBL" id="MDQ0149239.1"/>
    </source>
</evidence>
<name>A0ABT9USF0_9FIRM</name>
<reference evidence="1 2" key="1">
    <citation type="submission" date="2023-07" db="EMBL/GenBank/DDBJ databases">
        <title>Genomic Encyclopedia of Type Strains, Phase IV (KMG-IV): sequencing the most valuable type-strain genomes for metagenomic binning, comparative biology and taxonomic classification.</title>
        <authorList>
            <person name="Goeker M."/>
        </authorList>
    </citation>
    <scope>NUCLEOTIDE SEQUENCE [LARGE SCALE GENOMIC DNA]</scope>
    <source>
        <strain evidence="1 2">DSM 20694</strain>
    </source>
</reference>